<feature type="region of interest" description="Disordered" evidence="2">
    <location>
        <begin position="145"/>
        <end position="164"/>
    </location>
</feature>
<dbReference type="Gene3D" id="3.20.20.100">
    <property type="entry name" value="NADP-dependent oxidoreductase domain"/>
    <property type="match status" value="1"/>
</dbReference>
<feature type="domain" description="NADP-dependent oxidoreductase" evidence="3">
    <location>
        <begin position="215"/>
        <end position="523"/>
    </location>
</feature>
<proteinExistence type="predicted"/>
<keyword evidence="1" id="KW-0560">Oxidoreductase</keyword>
<evidence type="ECO:0000256" key="1">
    <source>
        <dbReference type="ARBA" id="ARBA00023002"/>
    </source>
</evidence>
<sequence>MMIRRTNSQLRSMLLNSALSIVAVTSIASALSLHPLKTQRHRTHAGIRSCSSTALYLEDRKDGLSDYGRQRSQSELDSLQLKRDQMKKASLANIKPDDDTPRAEDIESMTKEEFDEFVATLGADDIMDNVNKMLEGDWSGAKFKTKRVSSTQEKRPAATTDGEDGEENFVYVDWTDETWDENELHIPNRIGFTTIDWGDEKKGFVNGKLKKQDRKEGKFNKSDLKKAYTKLQKSGITFVETSESFVKSESIFSKVTEDIKLEEGPLVASTFPNPWKHALRTRSRPRTGAAAISPAAEKSCERLGISSMSLYQVQNPWYYLGGTSALAQGMLEVIQDDHSRYVGCVDMSVSKLFKLQKILKASDEFVATNQFEFSLTNRQNMGMIQACKKLGITPICRNVLDGGLASGRYTSTNPTGGEVSKGEGDTGPYSLRQLEKLDALFKTLETLTETVSKRVKSDLLNFDAGQRPGINTAITTTQIAINYVRAKGAVPLVSVTNPRAANELLGCLGWDLNEEEVEELEKACKSCGV</sequence>
<organism evidence="4 5">
    <name type="scientific">Cyclotella cryptica</name>
    <dbReference type="NCBI Taxonomy" id="29204"/>
    <lineage>
        <taxon>Eukaryota</taxon>
        <taxon>Sar</taxon>
        <taxon>Stramenopiles</taxon>
        <taxon>Ochrophyta</taxon>
        <taxon>Bacillariophyta</taxon>
        <taxon>Coscinodiscophyceae</taxon>
        <taxon>Thalassiosirophycidae</taxon>
        <taxon>Stephanodiscales</taxon>
        <taxon>Stephanodiscaceae</taxon>
        <taxon>Cyclotella</taxon>
    </lineage>
</organism>
<dbReference type="SUPFAM" id="SSF51430">
    <property type="entry name" value="NAD(P)-linked oxidoreductase"/>
    <property type="match status" value="1"/>
</dbReference>
<dbReference type="InterPro" id="IPR023210">
    <property type="entry name" value="NADP_OxRdtase_dom"/>
</dbReference>
<evidence type="ECO:0000313" key="5">
    <source>
        <dbReference type="Proteomes" id="UP001516023"/>
    </source>
</evidence>
<dbReference type="Proteomes" id="UP001516023">
    <property type="component" value="Unassembled WGS sequence"/>
</dbReference>
<accession>A0ABD3P039</accession>
<reference evidence="4 5" key="1">
    <citation type="journal article" date="2020" name="G3 (Bethesda)">
        <title>Improved Reference Genome for Cyclotella cryptica CCMP332, a Model for Cell Wall Morphogenesis, Salinity Adaptation, and Lipid Production in Diatoms (Bacillariophyta).</title>
        <authorList>
            <person name="Roberts W.R."/>
            <person name="Downey K.M."/>
            <person name="Ruck E.C."/>
            <person name="Traller J.C."/>
            <person name="Alverson A.J."/>
        </authorList>
    </citation>
    <scope>NUCLEOTIDE SEQUENCE [LARGE SCALE GENOMIC DNA]</scope>
    <source>
        <strain evidence="4 5">CCMP332</strain>
    </source>
</reference>
<evidence type="ECO:0000256" key="2">
    <source>
        <dbReference type="SAM" id="MobiDB-lite"/>
    </source>
</evidence>
<keyword evidence="5" id="KW-1185">Reference proteome</keyword>
<dbReference type="EMBL" id="JABMIG020000322">
    <property type="protein sequence ID" value="KAL3781258.1"/>
    <property type="molecule type" value="Genomic_DNA"/>
</dbReference>
<name>A0ABD3P039_9STRA</name>
<dbReference type="InterPro" id="IPR050791">
    <property type="entry name" value="Aldo-Keto_reductase"/>
</dbReference>
<dbReference type="AlphaFoldDB" id="A0ABD3P039"/>
<dbReference type="Pfam" id="PF00248">
    <property type="entry name" value="Aldo_ket_red"/>
    <property type="match status" value="1"/>
</dbReference>
<comment type="caution">
    <text evidence="4">The sequence shown here is derived from an EMBL/GenBank/DDBJ whole genome shotgun (WGS) entry which is preliminary data.</text>
</comment>
<dbReference type="InterPro" id="IPR036812">
    <property type="entry name" value="NAD(P)_OxRdtase_dom_sf"/>
</dbReference>
<protein>
    <recommendedName>
        <fullName evidence="3">NADP-dependent oxidoreductase domain-containing protein</fullName>
    </recommendedName>
</protein>
<evidence type="ECO:0000259" key="3">
    <source>
        <dbReference type="Pfam" id="PF00248"/>
    </source>
</evidence>
<dbReference type="PANTHER" id="PTHR43625">
    <property type="entry name" value="AFLATOXIN B1 ALDEHYDE REDUCTASE"/>
    <property type="match status" value="1"/>
</dbReference>
<dbReference type="PANTHER" id="PTHR43625:SF5">
    <property type="entry name" value="PYRIDOXAL REDUCTASE, CHLOROPLASTIC"/>
    <property type="match status" value="1"/>
</dbReference>
<evidence type="ECO:0000313" key="4">
    <source>
        <dbReference type="EMBL" id="KAL3781258.1"/>
    </source>
</evidence>
<dbReference type="GO" id="GO:0016491">
    <property type="term" value="F:oxidoreductase activity"/>
    <property type="evidence" value="ECO:0007669"/>
    <property type="project" value="UniProtKB-KW"/>
</dbReference>
<gene>
    <name evidence="4" type="ORF">HJC23_012808</name>
</gene>